<reference evidence="3 4" key="1">
    <citation type="submission" date="2016-02" db="EMBL/GenBank/DDBJ databases">
        <title>Genome analysis of coral dinoflagellate symbionts highlights evolutionary adaptations to a symbiotic lifestyle.</title>
        <authorList>
            <person name="Aranda M."/>
            <person name="Li Y."/>
            <person name="Liew Y.J."/>
            <person name="Baumgarten S."/>
            <person name="Simakov O."/>
            <person name="Wilson M."/>
            <person name="Piel J."/>
            <person name="Ashoor H."/>
            <person name="Bougouffa S."/>
            <person name="Bajic V.B."/>
            <person name="Ryu T."/>
            <person name="Ravasi T."/>
            <person name="Bayer T."/>
            <person name="Micklem G."/>
            <person name="Kim H."/>
            <person name="Bhak J."/>
            <person name="Lajeunesse T.C."/>
            <person name="Voolstra C.R."/>
        </authorList>
    </citation>
    <scope>NUCLEOTIDE SEQUENCE [LARGE SCALE GENOMIC DNA]</scope>
    <source>
        <strain evidence="3 4">CCMP2467</strain>
    </source>
</reference>
<dbReference type="Proteomes" id="UP000186817">
    <property type="component" value="Unassembled WGS sequence"/>
</dbReference>
<sequence>MTRSLVILSTSSFVGAATLAAPQAAFAEDGAVWIPALSAIGAGFAIGLAAIGSGVGQDALSKSHSQRSSADLQLLGGAHGRELLAAKSLKTVRGTDMTTRQRYLQALESYLTSVAKNPDTFQTRVEKRREELLFVDE</sequence>
<proteinExistence type="predicted"/>
<protein>
    <submittedName>
        <fullName evidence="3">Uncharacterized protein</fullName>
    </submittedName>
</protein>
<feature type="chain" id="PRO_5013362586" evidence="2">
    <location>
        <begin position="17"/>
        <end position="137"/>
    </location>
</feature>
<gene>
    <name evidence="3" type="ORF">AK812_SmicGene9982</name>
</gene>
<feature type="transmembrane region" description="Helical" evidence="1">
    <location>
        <begin position="30"/>
        <end position="52"/>
    </location>
</feature>
<accession>A0A1Q9EH00</accession>
<feature type="signal peptide" evidence="2">
    <location>
        <begin position="1"/>
        <end position="16"/>
    </location>
</feature>
<keyword evidence="1" id="KW-0812">Transmembrane</keyword>
<evidence type="ECO:0000256" key="1">
    <source>
        <dbReference type="SAM" id="Phobius"/>
    </source>
</evidence>
<comment type="caution">
    <text evidence="3">The sequence shown here is derived from an EMBL/GenBank/DDBJ whole genome shotgun (WGS) entry which is preliminary data.</text>
</comment>
<keyword evidence="2" id="KW-0732">Signal</keyword>
<dbReference type="AlphaFoldDB" id="A0A1Q9EH00"/>
<evidence type="ECO:0000313" key="4">
    <source>
        <dbReference type="Proteomes" id="UP000186817"/>
    </source>
</evidence>
<dbReference type="EMBL" id="LSRX01000154">
    <property type="protein sequence ID" value="OLQ06723.1"/>
    <property type="molecule type" value="Genomic_DNA"/>
</dbReference>
<keyword evidence="1" id="KW-0472">Membrane</keyword>
<evidence type="ECO:0000313" key="3">
    <source>
        <dbReference type="EMBL" id="OLQ06723.1"/>
    </source>
</evidence>
<name>A0A1Q9EH00_SYMMI</name>
<organism evidence="3 4">
    <name type="scientific">Symbiodinium microadriaticum</name>
    <name type="common">Dinoflagellate</name>
    <name type="synonym">Zooxanthella microadriatica</name>
    <dbReference type="NCBI Taxonomy" id="2951"/>
    <lineage>
        <taxon>Eukaryota</taxon>
        <taxon>Sar</taxon>
        <taxon>Alveolata</taxon>
        <taxon>Dinophyceae</taxon>
        <taxon>Suessiales</taxon>
        <taxon>Symbiodiniaceae</taxon>
        <taxon>Symbiodinium</taxon>
    </lineage>
</organism>
<keyword evidence="4" id="KW-1185">Reference proteome</keyword>
<keyword evidence="1" id="KW-1133">Transmembrane helix</keyword>
<evidence type="ECO:0000256" key="2">
    <source>
        <dbReference type="SAM" id="SignalP"/>
    </source>
</evidence>